<name>A0ABT9Z8V5_9BACI</name>
<feature type="transmembrane region" description="Helical" evidence="1">
    <location>
        <begin position="207"/>
        <end position="229"/>
    </location>
</feature>
<keyword evidence="1" id="KW-1133">Transmembrane helix</keyword>
<comment type="caution">
    <text evidence="3">The sequence shown here is derived from an EMBL/GenBank/DDBJ whole genome shotgun (WGS) entry which is preliminary data.</text>
</comment>
<feature type="transmembrane region" description="Helical" evidence="1">
    <location>
        <begin position="249"/>
        <end position="280"/>
    </location>
</feature>
<gene>
    <name evidence="3" type="ORF">J2S02_005090</name>
</gene>
<dbReference type="InterPro" id="IPR036034">
    <property type="entry name" value="PDZ_sf"/>
</dbReference>
<keyword evidence="1" id="KW-0472">Membrane</keyword>
<accession>A0ABT9Z8V5</accession>
<evidence type="ECO:0000313" key="4">
    <source>
        <dbReference type="Proteomes" id="UP001232245"/>
    </source>
</evidence>
<dbReference type="InterPro" id="IPR041489">
    <property type="entry name" value="PDZ_6"/>
</dbReference>
<evidence type="ECO:0000313" key="3">
    <source>
        <dbReference type="EMBL" id="MDQ0228701.1"/>
    </source>
</evidence>
<dbReference type="SMART" id="SM00228">
    <property type="entry name" value="PDZ"/>
    <property type="match status" value="1"/>
</dbReference>
<dbReference type="EMBL" id="JAUSTZ010000031">
    <property type="protein sequence ID" value="MDQ0228701.1"/>
    <property type="molecule type" value="Genomic_DNA"/>
</dbReference>
<dbReference type="Pfam" id="PF17820">
    <property type="entry name" value="PDZ_6"/>
    <property type="match status" value="1"/>
</dbReference>
<dbReference type="Gene3D" id="2.30.42.10">
    <property type="match status" value="1"/>
</dbReference>
<feature type="transmembrane region" description="Helical" evidence="1">
    <location>
        <begin position="138"/>
        <end position="159"/>
    </location>
</feature>
<evidence type="ECO:0000256" key="1">
    <source>
        <dbReference type="SAM" id="Phobius"/>
    </source>
</evidence>
<protein>
    <submittedName>
        <fullName evidence="3">Xanthosine utilization system XapX-like protein</fullName>
    </submittedName>
</protein>
<dbReference type="RefSeq" id="WP_174881346.1">
    <property type="nucleotide sequence ID" value="NZ_CADEPK010000353.1"/>
</dbReference>
<feature type="transmembrane region" description="Helical" evidence="1">
    <location>
        <begin position="106"/>
        <end position="126"/>
    </location>
</feature>
<evidence type="ECO:0000259" key="2">
    <source>
        <dbReference type="PROSITE" id="PS50106"/>
    </source>
</evidence>
<feature type="domain" description="PDZ" evidence="2">
    <location>
        <begin position="283"/>
        <end position="361"/>
    </location>
</feature>
<dbReference type="InterPro" id="IPR001478">
    <property type="entry name" value="PDZ"/>
</dbReference>
<dbReference type="PROSITE" id="PS50106">
    <property type="entry name" value="PDZ"/>
    <property type="match status" value="1"/>
</dbReference>
<feature type="transmembrane region" description="Helical" evidence="1">
    <location>
        <begin position="16"/>
        <end position="37"/>
    </location>
</feature>
<keyword evidence="1" id="KW-0812">Transmembrane</keyword>
<organism evidence="3 4">
    <name type="scientific">Metabacillus niabensis</name>
    <dbReference type="NCBI Taxonomy" id="324854"/>
    <lineage>
        <taxon>Bacteria</taxon>
        <taxon>Bacillati</taxon>
        <taxon>Bacillota</taxon>
        <taxon>Bacilli</taxon>
        <taxon>Bacillales</taxon>
        <taxon>Bacillaceae</taxon>
        <taxon>Metabacillus</taxon>
    </lineage>
</organism>
<feature type="transmembrane region" description="Helical" evidence="1">
    <location>
        <begin position="58"/>
        <end position="76"/>
    </location>
</feature>
<keyword evidence="4" id="KW-1185">Reference proteome</keyword>
<dbReference type="Proteomes" id="UP001232245">
    <property type="component" value="Unassembled WGS sequence"/>
</dbReference>
<dbReference type="SUPFAM" id="SSF50156">
    <property type="entry name" value="PDZ domain-like"/>
    <property type="match status" value="1"/>
</dbReference>
<reference evidence="3 4" key="1">
    <citation type="submission" date="2023-07" db="EMBL/GenBank/DDBJ databases">
        <title>Genomic Encyclopedia of Type Strains, Phase IV (KMG-IV): sequencing the most valuable type-strain genomes for metagenomic binning, comparative biology and taxonomic classification.</title>
        <authorList>
            <person name="Goeker M."/>
        </authorList>
    </citation>
    <scope>NUCLEOTIDE SEQUENCE [LARGE SCALE GENOMIC DNA]</scope>
    <source>
        <strain evidence="3 4">DSM 17723</strain>
    </source>
</reference>
<proteinExistence type="predicted"/>
<sequence>MIEQWLLELLFAVGRFFLHPLFYLFFLLALAHGYIRIKRERNSFHIRVQDMYEELKFTYTKGLFIGLIVSIILFALGVSLPFGTLVLLAIVTAILGLTLRLRLLSAAFSVGITFLAAQILVNGQVANAEQFLIGLSETSFSSLSIVASLLIIAEGVLIFRTAHKRTSPYVKTSTRGLPIGTHVANRSWMLPLLFLVPGGELSSTLPWWPVLTVNGEPFMLLFVPFFLGFHQQVQGSLPKESIKVTGVRVIWLGIITLLVSVVSIWVPIVSFIAILVAIVGREFITIRQRMNDDSAAFYFSKRDKGLMILGILPHSPAEKMSLQVGEMIMKVNGHAVKTIDEFYQALQKNRAYCKLEVIDFNGEIRFTQRALYDGEHHELGILFVEDDKKWENEAV</sequence>